<gene>
    <name evidence="1" type="ORF">RFN57_36275</name>
</gene>
<protein>
    <submittedName>
        <fullName evidence="1">Uncharacterized protein</fullName>
    </submittedName>
</protein>
<reference evidence="1 2" key="1">
    <citation type="submission" date="2024-01" db="EMBL/GenBank/DDBJ databases">
        <title>Genome analysis.</title>
        <authorList>
            <person name="Zhang K."/>
        </authorList>
    </citation>
    <scope>NUCLEOTIDE SEQUENCE [LARGE SCALE GENOMIC DNA]</scope>
    <source>
        <strain evidence="1 2">CGMCC 4.1753</strain>
    </source>
</reference>
<evidence type="ECO:0000313" key="2">
    <source>
        <dbReference type="Proteomes" id="UP001353952"/>
    </source>
</evidence>
<dbReference type="RefSeq" id="WP_191845185.1">
    <property type="nucleotide sequence ID" value="NZ_BMUO01000001.1"/>
</dbReference>
<dbReference type="Proteomes" id="UP001353952">
    <property type="component" value="Unassembled WGS sequence"/>
</dbReference>
<dbReference type="EMBL" id="JAYXNZ010000002">
    <property type="protein sequence ID" value="MEC7057705.1"/>
    <property type="molecule type" value="Genomic_DNA"/>
</dbReference>
<proteinExistence type="predicted"/>
<sequence length="130" mass="13353">MNAQVVLLALGTGLGLGSLPAAIRAPATAAARWARGRRVTGRVTARAATDPRRGGLVLFSDHLGRDVVLDPGPLGPICGMPPVGGSVPVVYARDRPTGARLWTSRHLLAPSFGWFLSATMAFGTGVVTAG</sequence>
<evidence type="ECO:0000313" key="1">
    <source>
        <dbReference type="EMBL" id="MEC7057705.1"/>
    </source>
</evidence>
<organism evidence="1 2">
    <name type="scientific">Streptomyces violaceochromogenes</name>
    <dbReference type="NCBI Taxonomy" id="67377"/>
    <lineage>
        <taxon>Bacteria</taxon>
        <taxon>Bacillati</taxon>
        <taxon>Actinomycetota</taxon>
        <taxon>Actinomycetes</taxon>
        <taxon>Kitasatosporales</taxon>
        <taxon>Streptomycetaceae</taxon>
        <taxon>Streptomyces</taxon>
    </lineage>
</organism>
<name>A0ABU6M946_9ACTN</name>
<keyword evidence="2" id="KW-1185">Reference proteome</keyword>
<comment type="caution">
    <text evidence="1">The sequence shown here is derived from an EMBL/GenBank/DDBJ whole genome shotgun (WGS) entry which is preliminary data.</text>
</comment>
<accession>A0ABU6M946</accession>